<proteinExistence type="predicted"/>
<dbReference type="EMBL" id="DS990445">
    <property type="protein sequence ID" value="EEQ64083.1"/>
    <property type="molecule type" value="Genomic_DNA"/>
</dbReference>
<keyword evidence="2" id="KW-1185">Reference proteome</keyword>
<dbReference type="HOGENOM" id="CLU_3271049_0_0_7"/>
<dbReference type="AlphaFoldDB" id="C5F1C8"/>
<accession>C5F1C8</accession>
<reference evidence="2" key="1">
    <citation type="journal article" date="2014" name="Genome Announc.">
        <title>Draft genome sequences of six enterohepatic helicobacter species isolated from humans and one from rhesus macaques.</title>
        <authorList>
            <person name="Shen Z."/>
            <person name="Sheh A."/>
            <person name="Young S.K."/>
            <person name="Abouelliel A."/>
            <person name="Ward D.V."/>
            <person name="Earl A.M."/>
            <person name="Fox J.G."/>
        </authorList>
    </citation>
    <scope>NUCLEOTIDE SEQUENCE [LARGE SCALE GENOMIC DNA]</scope>
    <source>
        <strain evidence="2">MIT 98-5489</strain>
    </source>
</reference>
<name>C5F1C8_9HELI</name>
<gene>
    <name evidence="1" type="ORF">HPMG_01540</name>
</gene>
<dbReference type="Proteomes" id="UP000003953">
    <property type="component" value="Unassembled WGS sequence"/>
</dbReference>
<evidence type="ECO:0000313" key="2">
    <source>
        <dbReference type="Proteomes" id="UP000003953"/>
    </source>
</evidence>
<sequence>MLRYSLFYIIKEFLSEIRIKYLNQGFLKLEKLLKFKGSQFW</sequence>
<evidence type="ECO:0000313" key="1">
    <source>
        <dbReference type="EMBL" id="EEQ64083.1"/>
    </source>
</evidence>
<organism evidence="1 2">
    <name type="scientific">Helicobacter pullorum MIT 98-5489</name>
    <dbReference type="NCBI Taxonomy" id="537972"/>
    <lineage>
        <taxon>Bacteria</taxon>
        <taxon>Pseudomonadati</taxon>
        <taxon>Campylobacterota</taxon>
        <taxon>Epsilonproteobacteria</taxon>
        <taxon>Campylobacterales</taxon>
        <taxon>Helicobacteraceae</taxon>
        <taxon>Helicobacter</taxon>
    </lineage>
</organism>
<protein>
    <submittedName>
        <fullName evidence="1">Uncharacterized protein</fullName>
    </submittedName>
</protein>